<reference evidence="2 3" key="1">
    <citation type="submission" date="2019-04" db="EMBL/GenBank/DDBJ databases">
        <title>An improved genome assembly and genetic linkage map for asparagus bean, Vigna unguiculata ssp. sesquipedialis.</title>
        <authorList>
            <person name="Xia Q."/>
            <person name="Zhang R."/>
            <person name="Dong Y."/>
        </authorList>
    </citation>
    <scope>NUCLEOTIDE SEQUENCE [LARGE SCALE GENOMIC DNA]</scope>
    <source>
        <tissue evidence="2">Leaf</tissue>
    </source>
</reference>
<evidence type="ECO:0000313" key="3">
    <source>
        <dbReference type="Proteomes" id="UP000501690"/>
    </source>
</evidence>
<dbReference type="Proteomes" id="UP000501690">
    <property type="component" value="Linkage Group LG9"/>
</dbReference>
<evidence type="ECO:0000256" key="1">
    <source>
        <dbReference type="SAM" id="MobiDB-lite"/>
    </source>
</evidence>
<keyword evidence="3" id="KW-1185">Reference proteome</keyword>
<evidence type="ECO:0000313" key="2">
    <source>
        <dbReference type="EMBL" id="QCE06764.1"/>
    </source>
</evidence>
<dbReference type="AlphaFoldDB" id="A0A4D6N1L3"/>
<dbReference type="EMBL" id="CP039353">
    <property type="protein sequence ID" value="QCE06764.1"/>
    <property type="molecule type" value="Genomic_DNA"/>
</dbReference>
<name>A0A4D6N1L3_VIGUN</name>
<protein>
    <submittedName>
        <fullName evidence="2">Uncharacterized protein</fullName>
    </submittedName>
</protein>
<feature type="region of interest" description="Disordered" evidence="1">
    <location>
        <begin position="159"/>
        <end position="181"/>
    </location>
</feature>
<feature type="region of interest" description="Disordered" evidence="1">
    <location>
        <begin position="1"/>
        <end position="29"/>
    </location>
</feature>
<proteinExistence type="predicted"/>
<sequence length="300" mass="33430">MSSPSTYCSSSRCSGSDKERDIPDSSNSLTSLVDSDCTVGAEEYATLHHPGYDWVDPRVKLPLSRFTWFAELAAWRKRAHIIANTVDERIVSVEQVSKGDSVCHGHEGHSHDFFYMYATLVTDLHVCVPFDDFTMGIMAAAGGSGKDIYLELRRKRMEEEKKKSGGSAGRTTAEGVKNERSQLLGERNTLKARCKELEMKEEESQAALEKLEERLANLQAEHTSALERIYELEGYVMAQHKEGFYKAVRQTAHIFEFDAGDDRINIEKDVYDGVLMNIEDTTSAKATASDSGKVSSPPSI</sequence>
<organism evidence="2 3">
    <name type="scientific">Vigna unguiculata</name>
    <name type="common">Cowpea</name>
    <dbReference type="NCBI Taxonomy" id="3917"/>
    <lineage>
        <taxon>Eukaryota</taxon>
        <taxon>Viridiplantae</taxon>
        <taxon>Streptophyta</taxon>
        <taxon>Embryophyta</taxon>
        <taxon>Tracheophyta</taxon>
        <taxon>Spermatophyta</taxon>
        <taxon>Magnoliopsida</taxon>
        <taxon>eudicotyledons</taxon>
        <taxon>Gunneridae</taxon>
        <taxon>Pentapetalae</taxon>
        <taxon>rosids</taxon>
        <taxon>fabids</taxon>
        <taxon>Fabales</taxon>
        <taxon>Fabaceae</taxon>
        <taxon>Papilionoideae</taxon>
        <taxon>50 kb inversion clade</taxon>
        <taxon>NPAAA clade</taxon>
        <taxon>indigoferoid/millettioid clade</taxon>
        <taxon>Phaseoleae</taxon>
        <taxon>Vigna</taxon>
    </lineage>
</organism>
<feature type="compositionally biased region" description="Low complexity" evidence="1">
    <location>
        <begin position="1"/>
        <end position="14"/>
    </location>
</feature>
<gene>
    <name evidence="2" type="ORF">DEO72_LG9g1778</name>
</gene>
<accession>A0A4D6N1L3</accession>